<dbReference type="EMBL" id="MU853935">
    <property type="protein sequence ID" value="KAK3935187.1"/>
    <property type="molecule type" value="Genomic_DNA"/>
</dbReference>
<proteinExistence type="predicted"/>
<gene>
    <name evidence="1" type="ORF">QBC46DRAFT_55667</name>
</gene>
<reference evidence="2" key="1">
    <citation type="journal article" date="2023" name="Mol. Phylogenet. Evol.">
        <title>Genome-scale phylogeny and comparative genomics of the fungal order Sordariales.</title>
        <authorList>
            <person name="Hensen N."/>
            <person name="Bonometti L."/>
            <person name="Westerberg I."/>
            <person name="Brannstrom I.O."/>
            <person name="Guillou S."/>
            <person name="Cros-Aarteil S."/>
            <person name="Calhoun S."/>
            <person name="Haridas S."/>
            <person name="Kuo A."/>
            <person name="Mondo S."/>
            <person name="Pangilinan J."/>
            <person name="Riley R."/>
            <person name="LaButti K."/>
            <person name="Andreopoulos B."/>
            <person name="Lipzen A."/>
            <person name="Chen C."/>
            <person name="Yan M."/>
            <person name="Daum C."/>
            <person name="Ng V."/>
            <person name="Clum A."/>
            <person name="Steindorff A."/>
            <person name="Ohm R.A."/>
            <person name="Martin F."/>
            <person name="Silar P."/>
            <person name="Natvig D.O."/>
            <person name="Lalanne C."/>
            <person name="Gautier V."/>
            <person name="Ament-Velasquez S.L."/>
            <person name="Kruys A."/>
            <person name="Hutchinson M.I."/>
            <person name="Powell A.J."/>
            <person name="Barry K."/>
            <person name="Miller A.N."/>
            <person name="Grigoriev I.V."/>
            <person name="Debuchy R."/>
            <person name="Gladieux P."/>
            <person name="Hiltunen Thoren M."/>
            <person name="Johannesson H."/>
        </authorList>
    </citation>
    <scope>NUCLEOTIDE SEQUENCE [LARGE SCALE GENOMIC DNA]</scope>
    <source>
        <strain evidence="2">CBS 340.73</strain>
    </source>
</reference>
<name>A0AAN6N0D4_9PEZI</name>
<keyword evidence="2" id="KW-1185">Reference proteome</keyword>
<evidence type="ECO:0000313" key="1">
    <source>
        <dbReference type="EMBL" id="KAK3935187.1"/>
    </source>
</evidence>
<dbReference type="AlphaFoldDB" id="A0AAN6N0D4"/>
<protein>
    <submittedName>
        <fullName evidence="1">Uncharacterized protein</fullName>
    </submittedName>
</protein>
<comment type="caution">
    <text evidence="1">The sequence shown here is derived from an EMBL/GenBank/DDBJ whole genome shotgun (WGS) entry which is preliminary data.</text>
</comment>
<accession>A0AAN6N0D4</accession>
<organism evidence="1 2">
    <name type="scientific">Diplogelasinospora grovesii</name>
    <dbReference type="NCBI Taxonomy" id="303347"/>
    <lineage>
        <taxon>Eukaryota</taxon>
        <taxon>Fungi</taxon>
        <taxon>Dikarya</taxon>
        <taxon>Ascomycota</taxon>
        <taxon>Pezizomycotina</taxon>
        <taxon>Sordariomycetes</taxon>
        <taxon>Sordariomycetidae</taxon>
        <taxon>Sordariales</taxon>
        <taxon>Diplogelasinosporaceae</taxon>
        <taxon>Diplogelasinospora</taxon>
    </lineage>
</organism>
<sequence length="112" mass="12717">MGYLMGYSSPNIHTIWNSARGRAVSARNVVSNQEPTFCSDCSEVKAFLYHTGLLLFEQIFVSGVILQMTRANHSPRHFPPSSTPLNCRDLRKANRFDPKIQPTLFPPRCLYT</sequence>
<dbReference type="Proteomes" id="UP001303473">
    <property type="component" value="Unassembled WGS sequence"/>
</dbReference>
<evidence type="ECO:0000313" key="2">
    <source>
        <dbReference type="Proteomes" id="UP001303473"/>
    </source>
</evidence>